<dbReference type="EMBL" id="JAAXPG010000004">
    <property type="protein sequence ID" value="NKY97135.1"/>
    <property type="molecule type" value="Genomic_DNA"/>
</dbReference>
<name>A0A7X6RNT6_9ACTN</name>
<evidence type="ECO:0000313" key="3">
    <source>
        <dbReference type="Proteomes" id="UP000553209"/>
    </source>
</evidence>
<keyword evidence="3" id="KW-1185">Reference proteome</keyword>
<comment type="caution">
    <text evidence="2">The sequence shown here is derived from an EMBL/GenBank/DDBJ whole genome shotgun (WGS) entry which is preliminary data.</text>
</comment>
<dbReference type="Proteomes" id="UP000553209">
    <property type="component" value="Unassembled WGS sequence"/>
</dbReference>
<protein>
    <submittedName>
        <fullName evidence="2">Uncharacterized protein</fullName>
    </submittedName>
</protein>
<sequence length="76" mass="8691">MARRTDRAPHPTRFSTTRRRIRFSAGTNRLSGLATEPVNVPQPREDADATTSGHPIMHWVLVTDENGRSRPEVRWL</sequence>
<dbReference type="AlphaFoldDB" id="A0A7X6RNT6"/>
<dbReference type="RefSeq" id="WP_017562893.1">
    <property type="nucleotide sequence ID" value="NZ_JAAXPG010000004.1"/>
</dbReference>
<accession>A0A7X6RNT6</accession>
<organism evidence="2 3">
    <name type="scientific">Nocardiopsis alborubida</name>
    <dbReference type="NCBI Taxonomy" id="146802"/>
    <lineage>
        <taxon>Bacteria</taxon>
        <taxon>Bacillati</taxon>
        <taxon>Actinomycetota</taxon>
        <taxon>Actinomycetes</taxon>
        <taxon>Streptosporangiales</taxon>
        <taxon>Nocardiopsidaceae</taxon>
        <taxon>Nocardiopsis</taxon>
    </lineage>
</organism>
<evidence type="ECO:0000256" key="1">
    <source>
        <dbReference type="SAM" id="MobiDB-lite"/>
    </source>
</evidence>
<reference evidence="2 3" key="1">
    <citation type="submission" date="2020-04" db="EMBL/GenBank/DDBJ databases">
        <title>MicrobeNet Type strains.</title>
        <authorList>
            <person name="Nicholson A.C."/>
        </authorList>
    </citation>
    <scope>NUCLEOTIDE SEQUENCE [LARGE SCALE GENOMIC DNA]</scope>
    <source>
        <strain evidence="2 3">ATCC 23612</strain>
    </source>
</reference>
<feature type="region of interest" description="Disordered" evidence="1">
    <location>
        <begin position="23"/>
        <end position="52"/>
    </location>
</feature>
<proteinExistence type="predicted"/>
<gene>
    <name evidence="2" type="ORF">HGB44_05525</name>
</gene>
<evidence type="ECO:0000313" key="2">
    <source>
        <dbReference type="EMBL" id="NKY97135.1"/>
    </source>
</evidence>